<dbReference type="AlphaFoldDB" id="A0A542ZT10"/>
<evidence type="ECO:0000313" key="2">
    <source>
        <dbReference type="Proteomes" id="UP000316196"/>
    </source>
</evidence>
<dbReference type="GO" id="GO:0032259">
    <property type="term" value="P:methylation"/>
    <property type="evidence" value="ECO:0007669"/>
    <property type="project" value="UniProtKB-KW"/>
</dbReference>
<dbReference type="PANTHER" id="PTHR43861">
    <property type="entry name" value="TRANS-ACONITATE 2-METHYLTRANSFERASE-RELATED"/>
    <property type="match status" value="1"/>
</dbReference>
<sequence>MTDSENPESVHHTHDPAHHADFFDTSAATWDDDDKRARASKIADAICEIVRPTGVETVFEYGAGTGLVTQMLGDRVGPATLAEPSAGMRDVIRAKVEAGTLPDTTDVVDLDLTVGPVPKERYDLVVTSMVLHHIADTGTVLEAFWQLTSPGGHVLIADLDREDGSFHAQMRDFHGHSGFDREGLKRQLMELGFVDVVFRDCAEVIKHDRPYSVFLAAARRP</sequence>
<organism evidence="1 2">
    <name type="scientific">Propioniferax innocua</name>
    <dbReference type="NCBI Taxonomy" id="1753"/>
    <lineage>
        <taxon>Bacteria</taxon>
        <taxon>Bacillati</taxon>
        <taxon>Actinomycetota</taxon>
        <taxon>Actinomycetes</taxon>
        <taxon>Propionibacteriales</taxon>
        <taxon>Propionibacteriaceae</taxon>
        <taxon>Propioniferax</taxon>
    </lineage>
</organism>
<dbReference type="EMBL" id="VFOR01000001">
    <property type="protein sequence ID" value="TQL63485.1"/>
    <property type="molecule type" value="Genomic_DNA"/>
</dbReference>
<accession>A0A542ZT10</accession>
<comment type="caution">
    <text evidence="1">The sequence shown here is derived from an EMBL/GenBank/DDBJ whole genome shotgun (WGS) entry which is preliminary data.</text>
</comment>
<dbReference type="CDD" id="cd02440">
    <property type="entry name" value="AdoMet_MTases"/>
    <property type="match status" value="1"/>
</dbReference>
<dbReference type="RefSeq" id="WP_211345855.1">
    <property type="nucleotide sequence ID" value="NZ_BAAAMD010000002.1"/>
</dbReference>
<name>A0A542ZT10_9ACTN</name>
<keyword evidence="2" id="KW-1185">Reference proteome</keyword>
<dbReference type="GO" id="GO:0008168">
    <property type="term" value="F:methyltransferase activity"/>
    <property type="evidence" value="ECO:0007669"/>
    <property type="project" value="UniProtKB-KW"/>
</dbReference>
<gene>
    <name evidence="1" type="ORF">FB460_1300</name>
</gene>
<dbReference type="Gene3D" id="3.40.50.150">
    <property type="entry name" value="Vaccinia Virus protein VP39"/>
    <property type="match status" value="1"/>
</dbReference>
<dbReference type="InterPro" id="IPR029063">
    <property type="entry name" value="SAM-dependent_MTases_sf"/>
</dbReference>
<proteinExistence type="predicted"/>
<evidence type="ECO:0000313" key="1">
    <source>
        <dbReference type="EMBL" id="TQL63485.1"/>
    </source>
</evidence>
<keyword evidence="1" id="KW-0808">Transferase</keyword>
<keyword evidence="1" id="KW-0489">Methyltransferase</keyword>
<reference evidence="1 2" key="1">
    <citation type="submission" date="2019-06" db="EMBL/GenBank/DDBJ databases">
        <title>Sequencing the genomes of 1000 actinobacteria strains.</title>
        <authorList>
            <person name="Klenk H.-P."/>
        </authorList>
    </citation>
    <scope>NUCLEOTIDE SEQUENCE [LARGE SCALE GENOMIC DNA]</scope>
    <source>
        <strain evidence="1 2">DSM 8251</strain>
    </source>
</reference>
<dbReference type="SUPFAM" id="SSF53335">
    <property type="entry name" value="S-adenosyl-L-methionine-dependent methyltransferases"/>
    <property type="match status" value="1"/>
</dbReference>
<dbReference type="Proteomes" id="UP000316196">
    <property type="component" value="Unassembled WGS sequence"/>
</dbReference>
<protein>
    <submittedName>
        <fullName evidence="1">Methyltransferase family protein</fullName>
    </submittedName>
</protein>
<dbReference type="Pfam" id="PF13489">
    <property type="entry name" value="Methyltransf_23"/>
    <property type="match status" value="1"/>
</dbReference>